<dbReference type="Pfam" id="PF17647">
    <property type="entry name" value="DUF5518"/>
    <property type="match status" value="1"/>
</dbReference>
<sequence length="133" mass="13731">MVLSLRVRTPPEIWRFALFGAIASLPVTALLNWLPNSEATIGGGIMIFGAFIAGTIAAIRSSDPGAAGLRTGFVAGLVGLVISMVTVGTAVRRPLLGIVFCGLLLCVSSLFGLGFGRAGGWVATKLSLDSRRS</sequence>
<reference evidence="2 3" key="1">
    <citation type="submission" date="2022-06" db="EMBL/GenBank/DDBJ databases">
        <title>Halogeometricum sp. a new haloarchaeum isolate from saline soil.</title>
        <authorList>
            <person name="Strakova D."/>
            <person name="Galisteo C."/>
            <person name="Sanchez-Porro C."/>
            <person name="Ventosa A."/>
        </authorList>
    </citation>
    <scope>NUCLEOTIDE SEQUENCE [LARGE SCALE GENOMIC DNA]</scope>
    <source>
        <strain evidence="3">S3BR25-2</strain>
    </source>
</reference>
<proteinExistence type="predicted"/>
<organism evidence="2 3">
    <name type="scientific">Halogeometricum luteum</name>
    <dbReference type="NCBI Taxonomy" id="2950537"/>
    <lineage>
        <taxon>Archaea</taxon>
        <taxon>Methanobacteriati</taxon>
        <taxon>Methanobacteriota</taxon>
        <taxon>Stenosarchaea group</taxon>
        <taxon>Halobacteria</taxon>
        <taxon>Halobacteriales</taxon>
        <taxon>Haloferacaceae</taxon>
        <taxon>Halogeometricum</taxon>
    </lineage>
</organism>
<feature type="transmembrane region" description="Helical" evidence="1">
    <location>
        <begin position="40"/>
        <end position="59"/>
    </location>
</feature>
<dbReference type="EMBL" id="JAMQOQ010000002">
    <property type="protein sequence ID" value="MDS0294003.1"/>
    <property type="molecule type" value="Genomic_DNA"/>
</dbReference>
<gene>
    <name evidence="2" type="ORF">NDI79_07450</name>
</gene>
<protein>
    <submittedName>
        <fullName evidence="2">DUF5518 domain-containing protein</fullName>
    </submittedName>
</protein>
<accession>A0ABU2FZN1</accession>
<keyword evidence="1" id="KW-1133">Transmembrane helix</keyword>
<evidence type="ECO:0000256" key="1">
    <source>
        <dbReference type="SAM" id="Phobius"/>
    </source>
</evidence>
<feature type="transmembrane region" description="Helical" evidence="1">
    <location>
        <begin position="71"/>
        <end position="91"/>
    </location>
</feature>
<name>A0ABU2FZN1_9EURY</name>
<evidence type="ECO:0000313" key="3">
    <source>
        <dbReference type="Proteomes" id="UP001254813"/>
    </source>
</evidence>
<keyword evidence="1" id="KW-0812">Transmembrane</keyword>
<feature type="transmembrane region" description="Helical" evidence="1">
    <location>
        <begin position="12"/>
        <end position="34"/>
    </location>
</feature>
<comment type="caution">
    <text evidence="2">The sequence shown here is derived from an EMBL/GenBank/DDBJ whole genome shotgun (WGS) entry which is preliminary data.</text>
</comment>
<feature type="transmembrane region" description="Helical" evidence="1">
    <location>
        <begin position="97"/>
        <end position="123"/>
    </location>
</feature>
<keyword evidence="3" id="KW-1185">Reference proteome</keyword>
<evidence type="ECO:0000313" key="2">
    <source>
        <dbReference type="EMBL" id="MDS0294003.1"/>
    </source>
</evidence>
<dbReference type="RefSeq" id="WP_310927857.1">
    <property type="nucleotide sequence ID" value="NZ_JAMQOQ010000002.1"/>
</dbReference>
<keyword evidence="1" id="KW-0472">Membrane</keyword>
<dbReference type="Proteomes" id="UP001254813">
    <property type="component" value="Unassembled WGS sequence"/>
</dbReference>
<dbReference type="InterPro" id="IPR040493">
    <property type="entry name" value="DUF5518"/>
</dbReference>